<organism evidence="1 2">
    <name type="scientific">Bombilactobacillus apium</name>
    <dbReference type="NCBI Taxonomy" id="2675299"/>
    <lineage>
        <taxon>Bacteria</taxon>
        <taxon>Bacillati</taxon>
        <taxon>Bacillota</taxon>
        <taxon>Bacilli</taxon>
        <taxon>Lactobacillales</taxon>
        <taxon>Lactobacillaceae</taxon>
        <taxon>Bombilactobacillus</taxon>
    </lineage>
</organism>
<keyword evidence="2" id="KW-1185">Reference proteome</keyword>
<evidence type="ECO:0000313" key="2">
    <source>
        <dbReference type="Proteomes" id="UP000563523"/>
    </source>
</evidence>
<gene>
    <name evidence="1" type="ORF">HU830_01585</name>
</gene>
<name>A0A850R5K8_9LACO</name>
<reference evidence="1 2" key="1">
    <citation type="submission" date="2020-06" db="EMBL/GenBank/DDBJ databases">
        <authorList>
            <person name="Kang J."/>
        </authorList>
    </citation>
    <scope>NUCLEOTIDE SEQUENCE [LARGE SCALE GENOMIC DNA]</scope>
    <source>
        <strain evidence="1 2">DCY120</strain>
    </source>
</reference>
<proteinExistence type="predicted"/>
<protein>
    <submittedName>
        <fullName evidence="1">Uncharacterized protein</fullName>
    </submittedName>
</protein>
<evidence type="ECO:0000313" key="1">
    <source>
        <dbReference type="EMBL" id="NVY95892.1"/>
    </source>
</evidence>
<comment type="caution">
    <text evidence="1">The sequence shown here is derived from an EMBL/GenBank/DDBJ whole genome shotgun (WGS) entry which is preliminary data.</text>
</comment>
<dbReference type="Proteomes" id="UP000563523">
    <property type="component" value="Unassembled WGS sequence"/>
</dbReference>
<dbReference type="RefSeq" id="WP_176942054.1">
    <property type="nucleotide sequence ID" value="NZ_JABZEC010000001.1"/>
</dbReference>
<dbReference type="AlphaFoldDB" id="A0A850R5K8"/>
<sequence length="80" mass="9007">MAESKPAMQCLSGPIMLAIERIYGVKVPEEFLMVDPGFLNIQLNKENLTFDTNVNDIILNYIGRDTKVESFNNISLSKIT</sequence>
<dbReference type="EMBL" id="JABZEC010000001">
    <property type="protein sequence ID" value="NVY95892.1"/>
    <property type="molecule type" value="Genomic_DNA"/>
</dbReference>
<accession>A0A850R5K8</accession>